<comment type="caution">
    <text evidence="8">The sequence shown here is derived from an EMBL/GenBank/DDBJ whole genome shotgun (WGS) entry which is preliminary data.</text>
</comment>
<reference evidence="8 9" key="1">
    <citation type="journal article" date="2021" name="Sci. Rep.">
        <title>The genome of the diatom Chaetoceros tenuissimus carries an ancient integrated fragment of an extant virus.</title>
        <authorList>
            <person name="Hongo Y."/>
            <person name="Kimura K."/>
            <person name="Takaki Y."/>
            <person name="Yoshida Y."/>
            <person name="Baba S."/>
            <person name="Kobayashi G."/>
            <person name="Nagasaki K."/>
            <person name="Hano T."/>
            <person name="Tomaru Y."/>
        </authorList>
    </citation>
    <scope>NUCLEOTIDE SEQUENCE [LARGE SCALE GENOMIC DNA]</scope>
    <source>
        <strain evidence="8 9">NIES-3715</strain>
    </source>
</reference>
<dbReference type="EMBL" id="BLLK01000038">
    <property type="protein sequence ID" value="GFH49264.1"/>
    <property type="molecule type" value="Genomic_DNA"/>
</dbReference>
<evidence type="ECO:0000256" key="4">
    <source>
        <dbReference type="PIRSR" id="PIRSR601310-3"/>
    </source>
</evidence>
<evidence type="ECO:0000256" key="3">
    <source>
        <dbReference type="PIRSR" id="PIRSR601310-1"/>
    </source>
</evidence>
<name>A0AAD3H461_9STRA</name>
<protein>
    <recommendedName>
        <fullName evidence="7">HIT domain-containing protein</fullName>
    </recommendedName>
</protein>
<dbReference type="Pfam" id="PF11969">
    <property type="entry name" value="DcpS_C"/>
    <property type="match status" value="1"/>
</dbReference>
<evidence type="ECO:0000313" key="8">
    <source>
        <dbReference type="EMBL" id="GFH49264.1"/>
    </source>
</evidence>
<dbReference type="AlphaFoldDB" id="A0AAD3H461"/>
<accession>A0AAD3H461</accession>
<dbReference type="PANTHER" id="PTHR12486">
    <property type="entry name" value="APRATAXIN-RELATED"/>
    <property type="match status" value="1"/>
</dbReference>
<evidence type="ECO:0000256" key="6">
    <source>
        <dbReference type="SAM" id="SignalP"/>
    </source>
</evidence>
<dbReference type="PRINTS" id="PR00332">
    <property type="entry name" value="HISTRIAD"/>
</dbReference>
<keyword evidence="1" id="KW-0547">Nucleotide-binding</keyword>
<evidence type="ECO:0000313" key="9">
    <source>
        <dbReference type="Proteomes" id="UP001054902"/>
    </source>
</evidence>
<dbReference type="Proteomes" id="UP001054902">
    <property type="component" value="Unassembled WGS sequence"/>
</dbReference>
<dbReference type="InterPro" id="IPR011146">
    <property type="entry name" value="HIT-like"/>
</dbReference>
<dbReference type="InterPro" id="IPR036265">
    <property type="entry name" value="HIT-like_sf"/>
</dbReference>
<feature type="active site" description="Tele-AMP-histidine intermediate" evidence="3">
    <location>
        <position position="167"/>
    </location>
</feature>
<evidence type="ECO:0000256" key="5">
    <source>
        <dbReference type="PROSITE-ProRule" id="PRU00464"/>
    </source>
</evidence>
<feature type="chain" id="PRO_5042057608" description="HIT domain-containing protein" evidence="6">
    <location>
        <begin position="20"/>
        <end position="226"/>
    </location>
</feature>
<feature type="short sequence motif" description="Histidine triad motif" evidence="4 5">
    <location>
        <begin position="165"/>
        <end position="169"/>
    </location>
</feature>
<keyword evidence="2" id="KW-0378">Hydrolase</keyword>
<organism evidence="8 9">
    <name type="scientific">Chaetoceros tenuissimus</name>
    <dbReference type="NCBI Taxonomy" id="426638"/>
    <lineage>
        <taxon>Eukaryota</taxon>
        <taxon>Sar</taxon>
        <taxon>Stramenopiles</taxon>
        <taxon>Ochrophyta</taxon>
        <taxon>Bacillariophyta</taxon>
        <taxon>Coscinodiscophyceae</taxon>
        <taxon>Chaetocerotophycidae</taxon>
        <taxon>Chaetocerotales</taxon>
        <taxon>Chaetocerotaceae</taxon>
        <taxon>Chaetoceros</taxon>
    </lineage>
</organism>
<evidence type="ECO:0000256" key="1">
    <source>
        <dbReference type="ARBA" id="ARBA00022741"/>
    </source>
</evidence>
<keyword evidence="6" id="KW-0732">Signal</keyword>
<dbReference type="GO" id="GO:0016787">
    <property type="term" value="F:hydrolase activity"/>
    <property type="evidence" value="ECO:0007669"/>
    <property type="project" value="UniProtKB-KW"/>
</dbReference>
<feature type="domain" description="HIT" evidence="7">
    <location>
        <begin position="63"/>
        <end position="181"/>
    </location>
</feature>
<dbReference type="Gene3D" id="3.30.428.10">
    <property type="entry name" value="HIT-like"/>
    <property type="match status" value="1"/>
</dbReference>
<dbReference type="GO" id="GO:0000166">
    <property type="term" value="F:nucleotide binding"/>
    <property type="evidence" value="ECO:0007669"/>
    <property type="project" value="UniProtKB-KW"/>
</dbReference>
<gene>
    <name evidence="8" type="ORF">CTEN210_05740</name>
</gene>
<dbReference type="PANTHER" id="PTHR12486:SF5">
    <property type="entry name" value="ADENOSINE 5'-MONOPHOSPHORAMIDASE HINT3"/>
    <property type="match status" value="1"/>
</dbReference>
<dbReference type="SUPFAM" id="SSF54197">
    <property type="entry name" value="HIT-like"/>
    <property type="match status" value="1"/>
</dbReference>
<dbReference type="PROSITE" id="PS51084">
    <property type="entry name" value="HIT_2"/>
    <property type="match status" value="1"/>
</dbReference>
<evidence type="ECO:0000259" key="7">
    <source>
        <dbReference type="PROSITE" id="PS51084"/>
    </source>
</evidence>
<dbReference type="InterPro" id="IPR001310">
    <property type="entry name" value="Histidine_triad_HIT"/>
</dbReference>
<sequence>MMMTRSQILQLITCNLCLGQKSLAPASSPEPTLQFHEPPSDTSQPFILDGNEKKDYYKSNPSPFGRILEGTLPSFTYRETENTLTFRDRSPKAQLHALIIPKRYIPTIKHLKPQDIDLLYEMKQEAIEILREFPSYSEKYNGEDILRKNDYILCFHVPPFNSVDHLHLHALAPKSSMNPLFSFGKYRIGTRWCTSLDEVISNLEAMTDKFTDGRNDEQAELVNHEA</sequence>
<keyword evidence="9" id="KW-1185">Reference proteome</keyword>
<feature type="signal peptide" evidence="6">
    <location>
        <begin position="1"/>
        <end position="19"/>
    </location>
</feature>
<evidence type="ECO:0000256" key="2">
    <source>
        <dbReference type="ARBA" id="ARBA00022801"/>
    </source>
</evidence>
<proteinExistence type="predicted"/>